<organism evidence="5 7">
    <name type="scientific">Parascaris univalens</name>
    <name type="common">Nematode worm</name>
    <dbReference type="NCBI Taxonomy" id="6257"/>
    <lineage>
        <taxon>Eukaryota</taxon>
        <taxon>Metazoa</taxon>
        <taxon>Ecdysozoa</taxon>
        <taxon>Nematoda</taxon>
        <taxon>Chromadorea</taxon>
        <taxon>Rhabditida</taxon>
        <taxon>Spirurina</taxon>
        <taxon>Ascaridomorpha</taxon>
        <taxon>Ascaridoidea</taxon>
        <taxon>Ascarididae</taxon>
        <taxon>Parascaris</taxon>
    </lineage>
</organism>
<name>A0A915BZ21_PARUN</name>
<dbReference type="InterPro" id="IPR008160">
    <property type="entry name" value="Collagen"/>
</dbReference>
<evidence type="ECO:0000313" key="6">
    <source>
        <dbReference type="WBParaSite" id="PgR071_g041_t01"/>
    </source>
</evidence>
<dbReference type="WBParaSite" id="PgR071_g041_t02">
    <property type="protein sequence ID" value="PgR071_g041_t02"/>
    <property type="gene ID" value="PgR071_g041"/>
</dbReference>
<feature type="compositionally biased region" description="Pro residues" evidence="2">
    <location>
        <begin position="271"/>
        <end position="282"/>
    </location>
</feature>
<reference evidence="6 7" key="1">
    <citation type="submission" date="2022-11" db="UniProtKB">
        <authorList>
            <consortium name="WormBaseParasite"/>
        </authorList>
    </citation>
    <scope>IDENTIFICATION</scope>
</reference>
<dbReference type="SMART" id="SM01088">
    <property type="entry name" value="Col_cuticle_N"/>
    <property type="match status" value="1"/>
</dbReference>
<dbReference type="Pfam" id="PF01484">
    <property type="entry name" value="Col_cuticle_N"/>
    <property type="match status" value="1"/>
</dbReference>
<feature type="compositionally biased region" description="Pro residues" evidence="2">
    <location>
        <begin position="179"/>
        <end position="196"/>
    </location>
</feature>
<keyword evidence="1" id="KW-0677">Repeat</keyword>
<feature type="region of interest" description="Disordered" evidence="2">
    <location>
        <begin position="127"/>
        <end position="161"/>
    </location>
</feature>
<dbReference type="Pfam" id="PF01391">
    <property type="entry name" value="Collagen"/>
    <property type="match status" value="1"/>
</dbReference>
<feature type="compositionally biased region" description="Pro residues" evidence="2">
    <location>
        <begin position="250"/>
        <end position="259"/>
    </location>
</feature>
<evidence type="ECO:0000256" key="3">
    <source>
        <dbReference type="SAM" id="Phobius"/>
    </source>
</evidence>
<keyword evidence="3" id="KW-0812">Transmembrane</keyword>
<dbReference type="Proteomes" id="UP000887569">
    <property type="component" value="Unplaced"/>
</dbReference>
<evidence type="ECO:0000313" key="5">
    <source>
        <dbReference type="Proteomes" id="UP000887569"/>
    </source>
</evidence>
<feature type="compositionally biased region" description="Low complexity" evidence="2">
    <location>
        <begin position="144"/>
        <end position="161"/>
    </location>
</feature>
<evidence type="ECO:0000259" key="4">
    <source>
        <dbReference type="SMART" id="SM01088"/>
    </source>
</evidence>
<protein>
    <submittedName>
        <fullName evidence="6 7">Nematode cuticle collagen N-terminal domain-containing protein</fullName>
    </submittedName>
</protein>
<dbReference type="AlphaFoldDB" id="A0A915BZ21"/>
<dbReference type="WBParaSite" id="PgR071_g041_t01">
    <property type="protein sequence ID" value="PgR071_g041_t01"/>
    <property type="gene ID" value="PgR071_g041"/>
</dbReference>
<dbReference type="PANTHER" id="PTHR24637">
    <property type="entry name" value="COLLAGEN"/>
    <property type="match status" value="1"/>
</dbReference>
<evidence type="ECO:0000256" key="2">
    <source>
        <dbReference type="SAM" id="MobiDB-lite"/>
    </source>
</evidence>
<feature type="domain" description="Nematode cuticle collagen N-terminal" evidence="4">
    <location>
        <begin position="38"/>
        <end position="90"/>
    </location>
</feature>
<dbReference type="InterPro" id="IPR002486">
    <property type="entry name" value="Col_cuticle_N"/>
</dbReference>
<feature type="compositionally biased region" description="Low complexity" evidence="2">
    <location>
        <begin position="197"/>
        <end position="209"/>
    </location>
</feature>
<feature type="region of interest" description="Disordered" evidence="2">
    <location>
        <begin position="179"/>
        <end position="354"/>
    </location>
</feature>
<keyword evidence="3" id="KW-1133">Transmembrane helix</keyword>
<keyword evidence="3" id="KW-0472">Membrane</keyword>
<dbReference type="PANTHER" id="PTHR24637:SF236">
    <property type="entry name" value="NEMATODE CUTICLE COLLAGEN N-TERMINAL DOMAIN-CONTAINING PROTEIN"/>
    <property type="match status" value="1"/>
</dbReference>
<evidence type="ECO:0000313" key="7">
    <source>
        <dbReference type="WBParaSite" id="PgR071_g041_t02"/>
    </source>
</evidence>
<keyword evidence="5" id="KW-1185">Reference proteome</keyword>
<proteinExistence type="predicted"/>
<evidence type="ECO:0000256" key="1">
    <source>
        <dbReference type="ARBA" id="ARBA00022737"/>
    </source>
</evidence>
<dbReference type="GO" id="GO:0042302">
    <property type="term" value="F:structural constituent of cuticle"/>
    <property type="evidence" value="ECO:0007669"/>
    <property type="project" value="InterPro"/>
</dbReference>
<accession>A0A915BZ21</accession>
<feature type="compositionally biased region" description="Low complexity" evidence="2">
    <location>
        <begin position="261"/>
        <end position="270"/>
    </location>
</feature>
<sequence length="364" mass="36993">MPYEISSMKVFGRTKHHSFLAFVKTQAKEILWKMTAKIIVVGASLISAFIIAVSLFVAMGLVNDINDLYTGIMYDMEEFNTLANDAWNEMMAIHASASVSGSTPLFPFRSLLERRQKREVLCHCEETAQNCPPGPQGPRGDPGPDGQDGPPGEPGRPGADGIKFAIENVGASGCFVCPAGPPGPPGPDGPPGPPGPNGYDGVPGYNGVDGPPGPVGPAGDPGPEGPQGEAGPPGPAGKDAKKGVPIRGPKGPPGPPGPAGNPGLDGRPGLPGEPGPEGPMGPPGNAGPAGRDGVPGQPGEEGIPGSDASYCPCPPRTGAAPEKLKTAAVEEFPAENAENRPETNAAGDAVDSNPLAYERVLRKA</sequence>
<dbReference type="Gene3D" id="1.20.5.320">
    <property type="entry name" value="6-Phosphogluconate Dehydrogenase, domain 3"/>
    <property type="match status" value="1"/>
</dbReference>
<feature type="transmembrane region" description="Helical" evidence="3">
    <location>
        <begin position="38"/>
        <end position="62"/>
    </location>
</feature>